<organism evidence="3 4">
    <name type="scientific">Lactobacillus johnsonii</name>
    <dbReference type="NCBI Taxonomy" id="33959"/>
    <lineage>
        <taxon>Bacteria</taxon>
        <taxon>Bacillati</taxon>
        <taxon>Bacillota</taxon>
        <taxon>Bacilli</taxon>
        <taxon>Lactobacillales</taxon>
        <taxon>Lactobacillaceae</taxon>
        <taxon>Lactobacillus</taxon>
    </lineage>
</organism>
<gene>
    <name evidence="3" type="ORF">K8V69_04005</name>
</gene>
<evidence type="ECO:0000313" key="4">
    <source>
        <dbReference type="Proteomes" id="UP000732527"/>
    </source>
</evidence>
<dbReference type="InterPro" id="IPR013557">
    <property type="entry name" value="AntA/B_antirep"/>
</dbReference>
<dbReference type="Pfam" id="PF03374">
    <property type="entry name" value="ANT"/>
    <property type="match status" value="1"/>
</dbReference>
<evidence type="ECO:0000259" key="1">
    <source>
        <dbReference type="Pfam" id="PF03374"/>
    </source>
</evidence>
<dbReference type="GO" id="GO:0003677">
    <property type="term" value="F:DNA binding"/>
    <property type="evidence" value="ECO:0007669"/>
    <property type="project" value="InterPro"/>
</dbReference>
<dbReference type="EMBL" id="DYYQ01000023">
    <property type="protein sequence ID" value="HJE49330.1"/>
    <property type="molecule type" value="Genomic_DNA"/>
</dbReference>
<dbReference type="Pfam" id="PF08346">
    <property type="entry name" value="AntA"/>
    <property type="match status" value="1"/>
</dbReference>
<sequence>MSEELLKIQVKNDQQLVMARDLYKGLGLKGRFSRWVDNNFGLFAENQDFYKCTTSTVVNNGGHLPLIDYLLTIDMAKQLAMMARTEKSKQYREYFIELEKKWNSPEEVVKRGYAILQNENTRLKIENHQMKPKALFADAVTASNRTILINDLAKILKQNGVQIGGVRLYRWLREHGYL</sequence>
<comment type="caution">
    <text evidence="3">The sequence shown here is derived from an EMBL/GenBank/DDBJ whole genome shotgun (WGS) entry which is preliminary data.</text>
</comment>
<evidence type="ECO:0000259" key="2">
    <source>
        <dbReference type="Pfam" id="PF08346"/>
    </source>
</evidence>
<feature type="domain" description="AntA/AntB antirepressor" evidence="2">
    <location>
        <begin position="17"/>
        <end position="85"/>
    </location>
</feature>
<dbReference type="InterPro" id="IPR005039">
    <property type="entry name" value="Ant_C"/>
</dbReference>
<name>A0A921EJZ6_LACJH</name>
<reference evidence="3" key="1">
    <citation type="journal article" date="2021" name="PeerJ">
        <title>Extensive microbial diversity within the chicken gut microbiome revealed by metagenomics and culture.</title>
        <authorList>
            <person name="Gilroy R."/>
            <person name="Ravi A."/>
            <person name="Getino M."/>
            <person name="Pursley I."/>
            <person name="Horton D.L."/>
            <person name="Alikhan N.F."/>
            <person name="Baker D."/>
            <person name="Gharbi K."/>
            <person name="Hall N."/>
            <person name="Watson M."/>
            <person name="Adriaenssens E.M."/>
            <person name="Foster-Nyarko E."/>
            <person name="Jarju S."/>
            <person name="Secka A."/>
            <person name="Antonio M."/>
            <person name="Oren A."/>
            <person name="Chaudhuri R.R."/>
            <person name="La Ragione R."/>
            <person name="Hildebrand F."/>
            <person name="Pallen M.J."/>
        </authorList>
    </citation>
    <scope>NUCLEOTIDE SEQUENCE</scope>
    <source>
        <strain evidence="3">CHK192-2623</strain>
    </source>
</reference>
<evidence type="ECO:0000313" key="3">
    <source>
        <dbReference type="EMBL" id="HJE49330.1"/>
    </source>
</evidence>
<protein>
    <submittedName>
        <fullName evidence="3">AntA/AntB antirepressor family protein</fullName>
    </submittedName>
</protein>
<proteinExistence type="predicted"/>
<feature type="domain" description="Antirepressor protein C-terminal" evidence="1">
    <location>
        <begin position="126"/>
        <end position="178"/>
    </location>
</feature>
<dbReference type="Proteomes" id="UP000732527">
    <property type="component" value="Unassembled WGS sequence"/>
</dbReference>
<dbReference type="AlphaFoldDB" id="A0A921EJZ6"/>
<reference evidence="3" key="2">
    <citation type="submission" date="2021-09" db="EMBL/GenBank/DDBJ databases">
        <authorList>
            <person name="Gilroy R."/>
        </authorList>
    </citation>
    <scope>NUCLEOTIDE SEQUENCE</scope>
    <source>
        <strain evidence="3">CHK192-2623</strain>
    </source>
</reference>
<accession>A0A921EJZ6</accession>
<feature type="non-terminal residue" evidence="3">
    <location>
        <position position="178"/>
    </location>
</feature>